<dbReference type="Proteomes" id="UP000255523">
    <property type="component" value="Unassembled WGS sequence"/>
</dbReference>
<dbReference type="Pfam" id="PF02361">
    <property type="entry name" value="CbiQ"/>
    <property type="match status" value="1"/>
</dbReference>
<gene>
    <name evidence="7" type="primary">cbiQ_2</name>
    <name evidence="7" type="ORF">NCTC11087_01295</name>
</gene>
<evidence type="ECO:0000256" key="6">
    <source>
        <dbReference type="SAM" id="Phobius"/>
    </source>
</evidence>
<accession>A0A380LNJ0</accession>
<feature type="transmembrane region" description="Helical" evidence="6">
    <location>
        <begin position="21"/>
        <end position="43"/>
    </location>
</feature>
<dbReference type="InterPro" id="IPR051611">
    <property type="entry name" value="ECF_transporter_component"/>
</dbReference>
<dbReference type="GeneID" id="77462255"/>
<dbReference type="InterPro" id="IPR003339">
    <property type="entry name" value="ABC/ECF_trnsptr_transmembrane"/>
</dbReference>
<evidence type="ECO:0000256" key="4">
    <source>
        <dbReference type="ARBA" id="ARBA00022989"/>
    </source>
</evidence>
<comment type="subcellular location">
    <subcellularLocation>
        <location evidence="1">Membrane</location>
        <topology evidence="1">Multi-pass membrane protein</topology>
    </subcellularLocation>
</comment>
<feature type="transmembrane region" description="Helical" evidence="6">
    <location>
        <begin position="63"/>
        <end position="80"/>
    </location>
</feature>
<dbReference type="OrthoDB" id="3730291at2"/>
<evidence type="ECO:0000256" key="2">
    <source>
        <dbReference type="ARBA" id="ARBA00022475"/>
    </source>
</evidence>
<dbReference type="RefSeq" id="WP_002607860.1">
    <property type="nucleotide sequence ID" value="NZ_UHFX01000003.1"/>
</dbReference>
<keyword evidence="4 6" id="KW-1133">Transmembrane helix</keyword>
<evidence type="ECO:0000313" key="7">
    <source>
        <dbReference type="EMBL" id="SUO04382.1"/>
    </source>
</evidence>
<sequence length="240" mass="26942">MENGYRKSLNIRFHLDPRTKLLLLILFSVVVMIDVTDGPAYIVRAIMTYIPVVLVCLEGKPHVGARFTVLFILATWLMEITQENIGGIAGMLILFLCYMITQFAPTMIMVWYCISTTKISEFMAAMNRMRLPQGLAISIAVMMRFFPTLSEEYRSIRDAMRMRGIAFGGGKVTKMIEYRLVPLLFSCISIGDELSAAAVTRGLGAPVKRTNVCEIGFHSKDYVVIAVTLVLSILYIYLSV</sequence>
<evidence type="ECO:0000256" key="3">
    <source>
        <dbReference type="ARBA" id="ARBA00022692"/>
    </source>
</evidence>
<dbReference type="PANTHER" id="PTHR34857:SF2">
    <property type="entry name" value="SLL0384 PROTEIN"/>
    <property type="match status" value="1"/>
</dbReference>
<dbReference type="CDD" id="cd16914">
    <property type="entry name" value="EcfT"/>
    <property type="match status" value="1"/>
</dbReference>
<keyword evidence="8" id="KW-1185">Reference proteome</keyword>
<dbReference type="GO" id="GO:0005886">
    <property type="term" value="C:plasma membrane"/>
    <property type="evidence" value="ECO:0007669"/>
    <property type="project" value="UniProtKB-ARBA"/>
</dbReference>
<evidence type="ECO:0000313" key="8">
    <source>
        <dbReference type="Proteomes" id="UP000255523"/>
    </source>
</evidence>
<proteinExistence type="predicted"/>
<keyword evidence="3 6" id="KW-0812">Transmembrane</keyword>
<evidence type="ECO:0000256" key="5">
    <source>
        <dbReference type="ARBA" id="ARBA00023136"/>
    </source>
</evidence>
<dbReference type="EMBL" id="UHFX01000003">
    <property type="protein sequence ID" value="SUO04382.1"/>
    <property type="molecule type" value="Genomic_DNA"/>
</dbReference>
<dbReference type="AlphaFoldDB" id="A0A380LNJ0"/>
<keyword evidence="2" id="KW-1003">Cell membrane</keyword>
<evidence type="ECO:0000256" key="1">
    <source>
        <dbReference type="ARBA" id="ARBA00004141"/>
    </source>
</evidence>
<dbReference type="PANTHER" id="PTHR34857">
    <property type="entry name" value="SLL0384 PROTEIN"/>
    <property type="match status" value="1"/>
</dbReference>
<protein>
    <submittedName>
        <fullName evidence="7">Truncated cobalt transport protein</fullName>
    </submittedName>
</protein>
<feature type="transmembrane region" description="Helical" evidence="6">
    <location>
        <begin position="134"/>
        <end position="153"/>
    </location>
</feature>
<reference evidence="7 8" key="1">
    <citation type="submission" date="2018-06" db="EMBL/GenBank/DDBJ databases">
        <authorList>
            <consortium name="Pathogen Informatics"/>
            <person name="Doyle S."/>
        </authorList>
    </citation>
    <scope>NUCLEOTIDE SEQUENCE [LARGE SCALE GENOMIC DNA]</scope>
    <source>
        <strain evidence="7 8">NCTC11087</strain>
    </source>
</reference>
<organism evidence="7 8">
    <name type="scientific">Faecalicoccus pleomorphus</name>
    <dbReference type="NCBI Taxonomy" id="1323"/>
    <lineage>
        <taxon>Bacteria</taxon>
        <taxon>Bacillati</taxon>
        <taxon>Bacillota</taxon>
        <taxon>Erysipelotrichia</taxon>
        <taxon>Erysipelotrichales</taxon>
        <taxon>Erysipelotrichaceae</taxon>
        <taxon>Faecalicoccus</taxon>
    </lineage>
</organism>
<feature type="transmembrane region" description="Helical" evidence="6">
    <location>
        <begin position="222"/>
        <end position="238"/>
    </location>
</feature>
<name>A0A380LNJ0_9FIRM</name>
<feature type="transmembrane region" description="Helical" evidence="6">
    <location>
        <begin position="92"/>
        <end position="114"/>
    </location>
</feature>
<keyword evidence="5 6" id="KW-0472">Membrane</keyword>